<evidence type="ECO:0000313" key="2">
    <source>
        <dbReference type="EMBL" id="QHS59954.1"/>
    </source>
</evidence>
<name>A0A6B9ZF54_9BACT</name>
<feature type="transmembrane region" description="Helical" evidence="1">
    <location>
        <begin position="115"/>
        <end position="135"/>
    </location>
</feature>
<proteinExistence type="predicted"/>
<keyword evidence="3" id="KW-1185">Reference proteome</keyword>
<protein>
    <submittedName>
        <fullName evidence="2">Uncharacterized protein</fullName>
    </submittedName>
</protein>
<evidence type="ECO:0000256" key="1">
    <source>
        <dbReference type="SAM" id="Phobius"/>
    </source>
</evidence>
<feature type="transmembrane region" description="Helical" evidence="1">
    <location>
        <begin position="435"/>
        <end position="456"/>
    </location>
</feature>
<feature type="transmembrane region" description="Helical" evidence="1">
    <location>
        <begin position="147"/>
        <end position="172"/>
    </location>
</feature>
<keyword evidence="1" id="KW-1133">Transmembrane helix</keyword>
<accession>A0A6B9ZF54</accession>
<feature type="transmembrane region" description="Helical" evidence="1">
    <location>
        <begin position="178"/>
        <end position="196"/>
    </location>
</feature>
<dbReference type="AlphaFoldDB" id="A0A6B9ZF54"/>
<dbReference type="Proteomes" id="UP000476411">
    <property type="component" value="Chromosome"/>
</dbReference>
<dbReference type="EMBL" id="CP048113">
    <property type="protein sequence ID" value="QHS59954.1"/>
    <property type="molecule type" value="Genomic_DNA"/>
</dbReference>
<organism evidence="2 3">
    <name type="scientific">Chitinophaga agri</name>
    <dbReference type="NCBI Taxonomy" id="2703787"/>
    <lineage>
        <taxon>Bacteria</taxon>
        <taxon>Pseudomonadati</taxon>
        <taxon>Bacteroidota</taxon>
        <taxon>Chitinophagia</taxon>
        <taxon>Chitinophagales</taxon>
        <taxon>Chitinophagaceae</taxon>
        <taxon>Chitinophaga</taxon>
    </lineage>
</organism>
<feature type="transmembrane region" description="Helical" evidence="1">
    <location>
        <begin position="409"/>
        <end position="429"/>
    </location>
</feature>
<gene>
    <name evidence="2" type="ORF">GWR21_10225</name>
</gene>
<dbReference type="KEGG" id="chih:GWR21_10225"/>
<feature type="transmembrane region" description="Helical" evidence="1">
    <location>
        <begin position="463"/>
        <end position="481"/>
    </location>
</feature>
<reference evidence="2 3" key="1">
    <citation type="submission" date="2020-01" db="EMBL/GenBank/DDBJ databases">
        <title>Complete genome sequence of Chitinophaga sp. H33E-04 isolated from quinoa roots.</title>
        <authorList>
            <person name="Weon H.-Y."/>
            <person name="Lee S.A."/>
        </authorList>
    </citation>
    <scope>NUCLEOTIDE SEQUENCE [LARGE SCALE GENOMIC DNA]</scope>
    <source>
        <strain evidence="2 3">H33E-04</strain>
    </source>
</reference>
<dbReference type="RefSeq" id="WP_162331648.1">
    <property type="nucleotide sequence ID" value="NZ_CP048113.1"/>
</dbReference>
<evidence type="ECO:0000313" key="3">
    <source>
        <dbReference type="Proteomes" id="UP000476411"/>
    </source>
</evidence>
<feature type="transmembrane region" description="Helical" evidence="1">
    <location>
        <begin position="20"/>
        <end position="36"/>
    </location>
</feature>
<feature type="transmembrane region" description="Helical" evidence="1">
    <location>
        <begin position="493"/>
        <end position="513"/>
    </location>
</feature>
<keyword evidence="1" id="KW-0472">Membrane</keyword>
<feature type="transmembrane region" description="Helical" evidence="1">
    <location>
        <begin position="56"/>
        <end position="79"/>
    </location>
</feature>
<feature type="transmembrane region" description="Helical" evidence="1">
    <location>
        <begin position="342"/>
        <end position="367"/>
    </location>
</feature>
<feature type="transmembrane region" description="Helical" evidence="1">
    <location>
        <begin position="267"/>
        <end position="286"/>
    </location>
</feature>
<keyword evidence="1" id="KW-0812">Transmembrane</keyword>
<sequence length="521" mass="58159">MKYIYSIIKADYLQRTRSYAFLIALAIGFYAAYSFVPPPAASYTTLNIPGFRGVYNSAYVGHVSAMMTTIMLSLYGFFLVHGGIKKDIDTAVGLIIATTPITNFEYLLSKMLSNLLVLLTITGCAFMVSIVLFFIRTDGSPFIPGHFIIPFLLFVVPAMFLIAALAIVIEVIVVRRPILQYIAFFFLFGVLMSNASTQKNDTLGIMTDPFGIRILTNSIKALVNTQFHEHIENVSLGFISGKKATVIKIFEWNGVTVTRLFLLSRGIWIMIAIALTYCSSFLFHRFDSRPLISKQKKATGDEPVSAPLGIDMALLPPLVSDYGILPFIKTELLLLIRKGSKWYWLVIIGLSASMLFAPVTISHLYLLPVLWFLQVTRWSDLATKEEANGIHYFTYASYKPLQRMLPAQILAGIILAVVLALPLIVRYLLALNLPAVIDIINGAICIVLLAVCLGIVSKGKKLFEILFFLMTYILIQHVPLVDYLGALNHDHHALYIAIIAALNIFLLTVSLSVRKYQLRHL</sequence>